<keyword evidence="10" id="KW-1185">Reference proteome</keyword>
<dbReference type="SMART" id="SM00717">
    <property type="entry name" value="SANT"/>
    <property type="match status" value="1"/>
</dbReference>
<evidence type="ECO:0000256" key="5">
    <source>
        <dbReference type="SAM" id="MobiDB-lite"/>
    </source>
</evidence>
<dbReference type="CDD" id="cd00167">
    <property type="entry name" value="SANT"/>
    <property type="match status" value="1"/>
</dbReference>
<dbReference type="PROSITE" id="PS51294">
    <property type="entry name" value="HTH_MYB"/>
    <property type="match status" value="1"/>
</dbReference>
<dbReference type="Proteomes" id="UP000298652">
    <property type="component" value="Chromosome 4"/>
</dbReference>
<feature type="domain" description="SANT" evidence="7">
    <location>
        <begin position="143"/>
        <end position="191"/>
    </location>
</feature>
<keyword evidence="2" id="KW-0238">DNA-binding</keyword>
<evidence type="ECO:0000313" key="10">
    <source>
        <dbReference type="Proteomes" id="UP000298652"/>
    </source>
</evidence>
<dbReference type="PROSITE" id="PS51293">
    <property type="entry name" value="SANT"/>
    <property type="match status" value="1"/>
</dbReference>
<dbReference type="Gramene" id="TKW19963">
    <property type="protein sequence ID" value="TKW19963"/>
    <property type="gene ID" value="SEVIR_4G054100v2"/>
</dbReference>
<feature type="domain" description="Myb-like" evidence="6">
    <location>
        <begin position="143"/>
        <end position="187"/>
    </location>
</feature>
<dbReference type="InterPro" id="IPR056195">
    <property type="entry name" value="HTH_70"/>
</dbReference>
<evidence type="ECO:0000256" key="2">
    <source>
        <dbReference type="ARBA" id="ARBA00023125"/>
    </source>
</evidence>
<accession>A0A4U6UYP0</accession>
<keyword evidence="1" id="KW-0805">Transcription regulation</keyword>
<evidence type="ECO:0000259" key="7">
    <source>
        <dbReference type="PROSITE" id="PS51293"/>
    </source>
</evidence>
<dbReference type="EMBL" id="CM016555">
    <property type="protein sequence ID" value="TKW19963.1"/>
    <property type="molecule type" value="Genomic_DNA"/>
</dbReference>
<dbReference type="OMA" id="NPWKMEN"/>
<proteinExistence type="predicted"/>
<dbReference type="PANTHER" id="PTHR44042:SF61">
    <property type="entry name" value="HTH MYB-TYPE DOMAIN-CONTAINING PROTEIN"/>
    <property type="match status" value="1"/>
</dbReference>
<evidence type="ECO:0000256" key="4">
    <source>
        <dbReference type="ARBA" id="ARBA00023242"/>
    </source>
</evidence>
<gene>
    <name evidence="9" type="ORF">SEVIR_4G054100v2</name>
</gene>
<dbReference type="GO" id="GO:0003677">
    <property type="term" value="F:DNA binding"/>
    <property type="evidence" value="ECO:0007669"/>
    <property type="project" value="UniProtKB-KW"/>
</dbReference>
<evidence type="ECO:0000259" key="8">
    <source>
        <dbReference type="PROSITE" id="PS51294"/>
    </source>
</evidence>
<keyword evidence="3" id="KW-0804">Transcription</keyword>
<keyword evidence="4" id="KW-0539">Nucleus</keyword>
<dbReference type="PROSITE" id="PS50090">
    <property type="entry name" value="MYB_LIKE"/>
    <property type="match status" value="1"/>
</dbReference>
<dbReference type="Pfam" id="PF23671">
    <property type="entry name" value="HTH_70"/>
    <property type="match status" value="1"/>
</dbReference>
<dbReference type="Gene3D" id="1.10.10.60">
    <property type="entry name" value="Homeodomain-like"/>
    <property type="match status" value="1"/>
</dbReference>
<protein>
    <submittedName>
        <fullName evidence="9">Uncharacterized protein</fullName>
    </submittedName>
</protein>
<evidence type="ECO:0000313" key="9">
    <source>
        <dbReference type="EMBL" id="TKW19963.1"/>
    </source>
</evidence>
<dbReference type="PANTHER" id="PTHR44042">
    <property type="entry name" value="DUPLICATED HOMEODOMAIN-LIKE SUPERFAMILY PROTEIN-RELATED"/>
    <property type="match status" value="1"/>
</dbReference>
<evidence type="ECO:0000259" key="6">
    <source>
        <dbReference type="PROSITE" id="PS50090"/>
    </source>
</evidence>
<dbReference type="InterPro" id="IPR017930">
    <property type="entry name" value="Myb_dom"/>
</dbReference>
<dbReference type="NCBIfam" id="TIGR01557">
    <property type="entry name" value="myb_SHAQKYF"/>
    <property type="match status" value="1"/>
</dbReference>
<dbReference type="InterPro" id="IPR017884">
    <property type="entry name" value="SANT_dom"/>
</dbReference>
<name>A0A4U6UYP0_SETVI</name>
<feature type="region of interest" description="Disordered" evidence="5">
    <location>
        <begin position="263"/>
        <end position="287"/>
    </location>
</feature>
<dbReference type="InterPro" id="IPR001005">
    <property type="entry name" value="SANT/Myb"/>
</dbReference>
<evidence type="ECO:0000256" key="3">
    <source>
        <dbReference type="ARBA" id="ARBA00023163"/>
    </source>
</evidence>
<dbReference type="InterPro" id="IPR009057">
    <property type="entry name" value="Homeodomain-like_sf"/>
</dbReference>
<feature type="domain" description="HTH myb-type" evidence="8">
    <location>
        <begin position="135"/>
        <end position="191"/>
    </location>
</feature>
<organism evidence="9 10">
    <name type="scientific">Setaria viridis</name>
    <name type="common">Green bristlegrass</name>
    <name type="synonym">Setaria italica subsp. viridis</name>
    <dbReference type="NCBI Taxonomy" id="4556"/>
    <lineage>
        <taxon>Eukaryota</taxon>
        <taxon>Viridiplantae</taxon>
        <taxon>Streptophyta</taxon>
        <taxon>Embryophyta</taxon>
        <taxon>Tracheophyta</taxon>
        <taxon>Spermatophyta</taxon>
        <taxon>Magnoliopsida</taxon>
        <taxon>Liliopsida</taxon>
        <taxon>Poales</taxon>
        <taxon>Poaceae</taxon>
        <taxon>PACMAD clade</taxon>
        <taxon>Panicoideae</taxon>
        <taxon>Panicodae</taxon>
        <taxon>Paniceae</taxon>
        <taxon>Cenchrinae</taxon>
        <taxon>Setaria</taxon>
    </lineage>
</organism>
<sequence length="317" mass="35155">MDSTKSNGEWSASEINMVKSLITRYNANNSYADEMNKKHHNIVNEIQTMFPMKEKHQAISLYVDLVVQMMQSGTGDGSVQHSVAASGDLVSNNFEIQVEDPPMDNMDMLLGYPTMDTGALRVAREVPSRQPAPRMARLHTRFWTKAEHRLFLRGLQVYGRGNWKSISKYFVTTRTPMQVSSHAQKYFKRLKNAARRQRYSINDVGLYDAEPSVQNNTSSWEGLTFTKGAYATPSPYGASGQHTTMNNVAQVRSPILNHASHAGTSNQAAVGAGDQEMGTTSSYVAPMTEGDGGLQEALAGDHLGDFLDDLMMNMDIF</sequence>
<dbReference type="Pfam" id="PF00249">
    <property type="entry name" value="Myb_DNA-binding"/>
    <property type="match status" value="1"/>
</dbReference>
<reference evidence="9" key="1">
    <citation type="submission" date="2019-03" db="EMBL/GenBank/DDBJ databases">
        <title>WGS assembly of Setaria viridis.</title>
        <authorList>
            <person name="Huang P."/>
            <person name="Jenkins J."/>
            <person name="Grimwood J."/>
            <person name="Barry K."/>
            <person name="Healey A."/>
            <person name="Mamidi S."/>
            <person name="Sreedasyam A."/>
            <person name="Shu S."/>
            <person name="Feldman M."/>
            <person name="Wu J."/>
            <person name="Yu Y."/>
            <person name="Chen C."/>
            <person name="Johnson J."/>
            <person name="Rokhsar D."/>
            <person name="Baxter I."/>
            <person name="Schmutz J."/>
            <person name="Brutnell T."/>
            <person name="Kellogg E."/>
        </authorList>
    </citation>
    <scope>NUCLEOTIDE SEQUENCE [LARGE SCALE GENOMIC DNA]</scope>
</reference>
<evidence type="ECO:0000256" key="1">
    <source>
        <dbReference type="ARBA" id="ARBA00023015"/>
    </source>
</evidence>
<dbReference type="AlphaFoldDB" id="A0A4U6UYP0"/>
<dbReference type="SUPFAM" id="SSF46689">
    <property type="entry name" value="Homeodomain-like"/>
    <property type="match status" value="1"/>
</dbReference>
<dbReference type="InterPro" id="IPR006447">
    <property type="entry name" value="Myb_dom_plants"/>
</dbReference>